<dbReference type="Gene3D" id="3.40.1090.10">
    <property type="entry name" value="Cytosolic phospholipase A2 catalytic domain"/>
    <property type="match status" value="2"/>
</dbReference>
<feature type="active site" description="Proton acceptor" evidence="4">
    <location>
        <position position="214"/>
    </location>
</feature>
<evidence type="ECO:0000256" key="5">
    <source>
        <dbReference type="SAM" id="SignalP"/>
    </source>
</evidence>
<keyword evidence="3 4" id="KW-0443">Lipid metabolism</keyword>
<proteinExistence type="predicted"/>
<feature type="active site" description="Nucleophile" evidence="4">
    <location>
        <position position="70"/>
    </location>
</feature>
<dbReference type="Pfam" id="PF19143">
    <property type="entry name" value="Omp85_2"/>
    <property type="match status" value="1"/>
</dbReference>
<evidence type="ECO:0000256" key="4">
    <source>
        <dbReference type="PROSITE-ProRule" id="PRU01161"/>
    </source>
</evidence>
<dbReference type="Gene3D" id="3.10.20.310">
    <property type="entry name" value="membrane protein fhac"/>
    <property type="match status" value="1"/>
</dbReference>
<evidence type="ECO:0000256" key="1">
    <source>
        <dbReference type="ARBA" id="ARBA00022801"/>
    </source>
</evidence>
<feature type="short sequence motif" description="GXGXXG" evidence="4">
    <location>
        <begin position="41"/>
        <end position="46"/>
    </location>
</feature>
<keyword evidence="2 4" id="KW-0442">Lipid degradation</keyword>
<dbReference type="InterPro" id="IPR002641">
    <property type="entry name" value="PNPLA_dom"/>
</dbReference>
<dbReference type="EMBL" id="JAFKCW010000005">
    <property type="protein sequence ID" value="MBN7803093.1"/>
    <property type="molecule type" value="Genomic_DNA"/>
</dbReference>
<dbReference type="InterPro" id="IPR043864">
    <property type="entry name" value="Omp85-like_dom"/>
</dbReference>
<feature type="chain" id="PRO_5047132479" evidence="5">
    <location>
        <begin position="24"/>
        <end position="780"/>
    </location>
</feature>
<evidence type="ECO:0000313" key="8">
    <source>
        <dbReference type="Proteomes" id="UP000664698"/>
    </source>
</evidence>
<dbReference type="RefSeq" id="WP_206571095.1">
    <property type="nucleotide sequence ID" value="NZ_JAFKCW010000005.1"/>
</dbReference>
<keyword evidence="1 4" id="KW-0378">Hydrolase</keyword>
<accession>A0ABS3BVE8</accession>
<evidence type="ECO:0000256" key="3">
    <source>
        <dbReference type="ARBA" id="ARBA00023098"/>
    </source>
</evidence>
<dbReference type="Pfam" id="PF01734">
    <property type="entry name" value="Patatin"/>
    <property type="match status" value="1"/>
</dbReference>
<reference evidence="7 8" key="1">
    <citation type="submission" date="2021-03" db="EMBL/GenBank/DDBJ databases">
        <title>novel species isolated from a fishpond in China.</title>
        <authorList>
            <person name="Lu H."/>
            <person name="Cai Z."/>
        </authorList>
    </citation>
    <scope>NUCLEOTIDE SEQUENCE [LARGE SCALE GENOMIC DNA]</scope>
    <source>
        <strain evidence="7 8">JCM 31546</strain>
    </source>
</reference>
<dbReference type="Proteomes" id="UP000664698">
    <property type="component" value="Unassembled WGS sequence"/>
</dbReference>
<evidence type="ECO:0000259" key="6">
    <source>
        <dbReference type="PROSITE" id="PS51635"/>
    </source>
</evidence>
<dbReference type="PANTHER" id="PTHR14226">
    <property type="entry name" value="NEUROPATHY TARGET ESTERASE/SWISS CHEESE D.MELANOGASTER"/>
    <property type="match status" value="1"/>
</dbReference>
<feature type="signal peptide" evidence="5">
    <location>
        <begin position="1"/>
        <end position="23"/>
    </location>
</feature>
<dbReference type="CDD" id="cd07205">
    <property type="entry name" value="Pat_PNPLA6_PNPLA7_NTE1_like"/>
    <property type="match status" value="1"/>
</dbReference>
<sequence>MNSFSKHFCIALISLFWAHSSFSFQDTSFAPLPKIGLVLSGGGAKGMAHVGVIRSMEKAGIHPDYIVGTSMGSVVGGLYALGYNADELEKIIRSIDWELIISNRVGFEKIAFEEKEYYNRYLLELPMRQGKISLPSGLIEGQVLSETLHYYTWPARQYESFDDFPIPFRCIATDISTGKPIIFDKGYLHDAIRSSIAIPTAFTAFNLDSTMVVDGGVVNNFPVDVVRAMGADFVIGVNVSDEDFLAADKLDGFGAILMQLSMAASLGVTGENIAQTDIYIKPDLGPYGTASFGDFDAILKIGDKTGEAFYPQFKHLADSLGISVPSPGIGLEGSPISFDRIEVSGNRIFPTSLILSKLAIDPGKEVSREDIQDGINRVFGMNGFYKVDYSLVRGDWQHFSLLIRVKEKPKQLLYTSFHYDHQFSAGIVLNYTARDLIGKSSRTVFIGDISQNPKFRFDYYKYVGGNKKYAFNFRTNYLNQQIPTYMDGKEDNIFISKNTRVEAQMISTSSLKESVSFGSVFENIKAKYRFGNFISDDLKNAYQRSLGLRFRYYRNSQNDRNYPTKGAEGLIETVLNMKQWIGVNLVSGIDSVTLDVEGIPVEVPVSVIQDLVEGLTPDSHGVIYGRYSKFFPISPKLQFKPSVAAGMVISQEEGDKIFQDFYVGGYQNVRFDDNPFWGLNYAEVQTPNFLKIGADFQYVPVHKVYFRAGVNWMGYSQQYPFDEADWPNKIFQDDYYLGFGADVSYASILGPITLGISSNSEDRVIRYYLSIGLSFNYSDR</sequence>
<dbReference type="PANTHER" id="PTHR14226:SF29">
    <property type="entry name" value="NEUROPATHY TARGET ESTERASE SWS"/>
    <property type="match status" value="1"/>
</dbReference>
<comment type="caution">
    <text evidence="7">The sequence shown here is derived from an EMBL/GenBank/DDBJ whole genome shotgun (WGS) entry which is preliminary data.</text>
</comment>
<keyword evidence="8" id="KW-1185">Reference proteome</keyword>
<dbReference type="InterPro" id="IPR010827">
    <property type="entry name" value="BamA/TamA_POTRA"/>
</dbReference>
<organism evidence="7 8">
    <name type="scientific">Algoriphagus aestuariicola</name>
    <dbReference type="NCBI Taxonomy" id="1852016"/>
    <lineage>
        <taxon>Bacteria</taxon>
        <taxon>Pseudomonadati</taxon>
        <taxon>Bacteroidota</taxon>
        <taxon>Cytophagia</taxon>
        <taxon>Cytophagales</taxon>
        <taxon>Cyclobacteriaceae</taxon>
        <taxon>Algoriphagus</taxon>
    </lineage>
</organism>
<feature type="short sequence motif" description="GXSXG" evidence="4">
    <location>
        <begin position="68"/>
        <end position="72"/>
    </location>
</feature>
<dbReference type="SUPFAM" id="SSF52151">
    <property type="entry name" value="FabD/lysophospholipase-like"/>
    <property type="match status" value="1"/>
</dbReference>
<dbReference type="InterPro" id="IPR016035">
    <property type="entry name" value="Acyl_Trfase/lysoPLipase"/>
</dbReference>
<keyword evidence="5" id="KW-0732">Signal</keyword>
<name>A0ABS3BVE8_9BACT</name>
<evidence type="ECO:0000313" key="7">
    <source>
        <dbReference type="EMBL" id="MBN7803093.1"/>
    </source>
</evidence>
<feature type="short sequence motif" description="DGA/G" evidence="4">
    <location>
        <begin position="214"/>
        <end position="216"/>
    </location>
</feature>
<dbReference type="InterPro" id="IPR050301">
    <property type="entry name" value="NTE"/>
</dbReference>
<feature type="domain" description="PNPLA" evidence="6">
    <location>
        <begin position="37"/>
        <end position="227"/>
    </location>
</feature>
<dbReference type="Pfam" id="PF07244">
    <property type="entry name" value="POTRA"/>
    <property type="match status" value="1"/>
</dbReference>
<gene>
    <name evidence="7" type="ORF">J0A67_19625</name>
</gene>
<protein>
    <submittedName>
        <fullName evidence="7">Patatin-like phospholipase family protein</fullName>
    </submittedName>
</protein>
<dbReference type="PROSITE" id="PS51635">
    <property type="entry name" value="PNPLA"/>
    <property type="match status" value="1"/>
</dbReference>
<evidence type="ECO:0000256" key="2">
    <source>
        <dbReference type="ARBA" id="ARBA00022963"/>
    </source>
</evidence>